<comment type="caution">
    <text evidence="2">The sequence shown here is derived from an EMBL/GenBank/DDBJ whole genome shotgun (WGS) entry which is preliminary data.</text>
</comment>
<dbReference type="Pfam" id="PF22548">
    <property type="entry name" value="AEP-TOTE"/>
    <property type="match status" value="1"/>
</dbReference>
<name>A0ABV8V6T3_9GAMM</name>
<feature type="domain" description="TOTE conflict system primase" evidence="1">
    <location>
        <begin position="24"/>
        <end position="251"/>
    </location>
</feature>
<dbReference type="Proteomes" id="UP001595840">
    <property type="component" value="Unassembled WGS sequence"/>
</dbReference>
<sequence length="277" mass="31276">MLCEEEKTSPVIETQTFESLTVKQKVALFKQLFKGRADVFATRWQNSKGRSGYSVACHNEWVPGICKKPDIKCSECPNRQHKALDDQAIYDHLAGKHIVGLYPLLPDNTCHLLAADFDKDGWQDAVKAMSEACRRYNIPHLVEISRSGNGAHLWVFFSEAVSARDARLLGFGLLDKAMEIHPNLSFESYDRLFPNQDIMPEGGFGNLIALPLQKQVRQSGNSQFVDQALEPFVDQWQQLKQIATVSLARLTELIAILAPDALKQIEQEIIDSRPPWE</sequence>
<dbReference type="RefSeq" id="WP_353958702.1">
    <property type="nucleotide sequence ID" value="NZ_JAUFQG010000004.1"/>
</dbReference>
<protein>
    <submittedName>
        <fullName evidence="2">DNA primase small subunit domain-containing protein</fullName>
    </submittedName>
</protein>
<evidence type="ECO:0000259" key="1">
    <source>
        <dbReference type="Pfam" id="PF22548"/>
    </source>
</evidence>
<gene>
    <name evidence="2" type="ORF">ACFOX3_13870</name>
</gene>
<evidence type="ECO:0000313" key="3">
    <source>
        <dbReference type="Proteomes" id="UP001595840"/>
    </source>
</evidence>
<dbReference type="InterPro" id="IPR054347">
    <property type="entry name" value="TOTE_primase"/>
</dbReference>
<evidence type="ECO:0000313" key="2">
    <source>
        <dbReference type="EMBL" id="MFC4363398.1"/>
    </source>
</evidence>
<proteinExistence type="predicted"/>
<reference evidence="3" key="1">
    <citation type="journal article" date="2019" name="Int. J. Syst. Evol. Microbiol.">
        <title>The Global Catalogue of Microorganisms (GCM) 10K type strain sequencing project: providing services to taxonomists for standard genome sequencing and annotation.</title>
        <authorList>
            <consortium name="The Broad Institute Genomics Platform"/>
            <consortium name="The Broad Institute Genome Sequencing Center for Infectious Disease"/>
            <person name="Wu L."/>
            <person name="Ma J."/>
        </authorList>
    </citation>
    <scope>NUCLEOTIDE SEQUENCE [LARGE SCALE GENOMIC DNA]</scope>
    <source>
        <strain evidence="3">CECT 8570</strain>
    </source>
</reference>
<keyword evidence="3" id="KW-1185">Reference proteome</keyword>
<organism evidence="2 3">
    <name type="scientific">Simiduia curdlanivorans</name>
    <dbReference type="NCBI Taxonomy" id="1492769"/>
    <lineage>
        <taxon>Bacteria</taxon>
        <taxon>Pseudomonadati</taxon>
        <taxon>Pseudomonadota</taxon>
        <taxon>Gammaproteobacteria</taxon>
        <taxon>Cellvibrionales</taxon>
        <taxon>Cellvibrionaceae</taxon>
        <taxon>Simiduia</taxon>
    </lineage>
</organism>
<accession>A0ABV8V6T3</accession>
<dbReference type="EMBL" id="JBHSCX010000020">
    <property type="protein sequence ID" value="MFC4363398.1"/>
    <property type="molecule type" value="Genomic_DNA"/>
</dbReference>